<reference evidence="2" key="1">
    <citation type="journal article" date="2012" name="Science">
        <title>The Paleozoic origin of enzymatic lignin decomposition reconstructed from 31 fungal genomes.</title>
        <authorList>
            <person name="Floudas D."/>
            <person name="Binder M."/>
            <person name="Riley R."/>
            <person name="Barry K."/>
            <person name="Blanchette R.A."/>
            <person name="Henrissat B."/>
            <person name="Martinez A.T."/>
            <person name="Otillar R."/>
            <person name="Spatafora J.W."/>
            <person name="Yadav J.S."/>
            <person name="Aerts A."/>
            <person name="Benoit I."/>
            <person name="Boyd A."/>
            <person name="Carlson A."/>
            <person name="Copeland A."/>
            <person name="Coutinho P.M."/>
            <person name="de Vries R.P."/>
            <person name="Ferreira P."/>
            <person name="Findley K."/>
            <person name="Foster B."/>
            <person name="Gaskell J."/>
            <person name="Glotzer D."/>
            <person name="Gorecki P."/>
            <person name="Heitman J."/>
            <person name="Hesse C."/>
            <person name="Hori C."/>
            <person name="Igarashi K."/>
            <person name="Jurgens J.A."/>
            <person name="Kallen N."/>
            <person name="Kersten P."/>
            <person name="Kohler A."/>
            <person name="Kuees U."/>
            <person name="Kumar T.K.A."/>
            <person name="Kuo A."/>
            <person name="LaButti K."/>
            <person name="Larrondo L.F."/>
            <person name="Lindquist E."/>
            <person name="Ling A."/>
            <person name="Lombard V."/>
            <person name="Lucas S."/>
            <person name="Lundell T."/>
            <person name="Martin R."/>
            <person name="McLaughlin D.J."/>
            <person name="Morgenstern I."/>
            <person name="Morin E."/>
            <person name="Murat C."/>
            <person name="Nagy L.G."/>
            <person name="Nolan M."/>
            <person name="Ohm R.A."/>
            <person name="Patyshakuliyeva A."/>
            <person name="Rokas A."/>
            <person name="Ruiz-Duenas F.J."/>
            <person name="Sabat G."/>
            <person name="Salamov A."/>
            <person name="Samejima M."/>
            <person name="Schmutz J."/>
            <person name="Slot J.C."/>
            <person name="St John F."/>
            <person name="Stenlid J."/>
            <person name="Sun H."/>
            <person name="Sun S."/>
            <person name="Syed K."/>
            <person name="Tsang A."/>
            <person name="Wiebenga A."/>
            <person name="Young D."/>
            <person name="Pisabarro A."/>
            <person name="Eastwood D.C."/>
            <person name="Martin F."/>
            <person name="Cullen D."/>
            <person name="Grigoriev I.V."/>
            <person name="Hibbett D.S."/>
        </authorList>
    </citation>
    <scope>NUCLEOTIDE SEQUENCE [LARGE SCALE GENOMIC DNA]</scope>
    <source>
        <strain evidence="2">FP-101664</strain>
    </source>
</reference>
<dbReference type="KEGG" id="tvs:TRAVEDRAFT_53921"/>
<gene>
    <name evidence="1" type="ORF">TRAVEDRAFT_53921</name>
</gene>
<accession>R7S8D7</accession>
<protein>
    <recommendedName>
        <fullName evidence="3">BTB domain-containing protein</fullName>
    </recommendedName>
</protein>
<dbReference type="OMA" id="ECCAPER"/>
<dbReference type="Proteomes" id="UP000054317">
    <property type="component" value="Unassembled WGS sequence"/>
</dbReference>
<evidence type="ECO:0000313" key="2">
    <source>
        <dbReference type="Proteomes" id="UP000054317"/>
    </source>
</evidence>
<keyword evidence="2" id="KW-1185">Reference proteome</keyword>
<dbReference type="AlphaFoldDB" id="R7S8D7"/>
<name>R7S8D7_TRAVS</name>
<dbReference type="EMBL" id="JH711797">
    <property type="protein sequence ID" value="EIW51927.1"/>
    <property type="molecule type" value="Genomic_DNA"/>
</dbReference>
<dbReference type="GeneID" id="19417262"/>
<dbReference type="RefSeq" id="XP_008045049.1">
    <property type="nucleotide sequence ID" value="XM_008046858.1"/>
</dbReference>
<evidence type="ECO:0000313" key="1">
    <source>
        <dbReference type="EMBL" id="EIW51927.1"/>
    </source>
</evidence>
<organism evidence="1 2">
    <name type="scientific">Trametes versicolor (strain FP-101664)</name>
    <name type="common">White-rot fungus</name>
    <name type="synonym">Coriolus versicolor</name>
    <dbReference type="NCBI Taxonomy" id="717944"/>
    <lineage>
        <taxon>Eukaryota</taxon>
        <taxon>Fungi</taxon>
        <taxon>Dikarya</taxon>
        <taxon>Basidiomycota</taxon>
        <taxon>Agaricomycotina</taxon>
        <taxon>Agaricomycetes</taxon>
        <taxon>Polyporales</taxon>
        <taxon>Polyporaceae</taxon>
        <taxon>Trametes</taxon>
    </lineage>
</organism>
<evidence type="ECO:0008006" key="3">
    <source>
        <dbReference type="Google" id="ProtNLM"/>
    </source>
</evidence>
<proteinExistence type="predicted"/>
<dbReference type="OrthoDB" id="2758621at2759"/>
<sequence length="395" mass="45043">MKKRACFEDPKDEGENYYQEMFASGKLGKSLDNHFEQETRATPGAISTSVSKRQRVEAEARAESRIHAPKTPPYGPKNPPLPVTGLALLFASTSSPRWYPDGNIILRVNDTLFRLHHSRLARYCQYFPQELIRPSESSAHGHQEMVDGCPVFTISTLDVKDLEVFLTYLESPVQLATNPPSQAIASSILRASHVLKSPLFTSVVIRALESLWPSQYSPDTPTIRRPWTDALDAITLAHEHRLPQLIKPAFSTLLRSYTFWDTLKHDRARIPLPEADLLRLYHARRAMERAWRLLVLAPPPAECCAPERAALTGMACKVEGTARAGEWCAFWIERGYVEQGAHDPWRNVTAMKVVCADLRATWCWWCLEERMQAWDAALLEWWDKLDDWLGIKRIL</sequence>